<evidence type="ECO:0000313" key="2">
    <source>
        <dbReference type="Proteomes" id="UP000247792"/>
    </source>
</evidence>
<sequence length="99" mass="11653">MEDLDSILLFNSTYERAQDLLGGLIALRSAWIGDEYHIELPDEAKLHRLQEELFFFMGLRKRLLSMSTEEIAELIEQYRPQFKEEDDVRRRHEAAKGLG</sequence>
<dbReference type="Proteomes" id="UP000247792">
    <property type="component" value="Unassembled WGS sequence"/>
</dbReference>
<comment type="caution">
    <text evidence="1">The sequence shown here is derived from an EMBL/GenBank/DDBJ whole genome shotgun (WGS) entry which is preliminary data.</text>
</comment>
<dbReference type="RefSeq" id="WP_110257721.1">
    <property type="nucleotide sequence ID" value="NZ_QJKB01000012.1"/>
</dbReference>
<evidence type="ECO:0000313" key="1">
    <source>
        <dbReference type="EMBL" id="PXX38567.1"/>
    </source>
</evidence>
<reference evidence="1 2" key="1">
    <citation type="submission" date="2018-05" db="EMBL/GenBank/DDBJ databases">
        <title>Genomic Encyclopedia of Type Strains, Phase IV (KMG-IV): sequencing the most valuable type-strain genomes for metagenomic binning, comparative biology and taxonomic classification.</title>
        <authorList>
            <person name="Goeker M."/>
        </authorList>
    </citation>
    <scope>NUCLEOTIDE SEQUENCE [LARGE SCALE GENOMIC DNA]</scope>
    <source>
        <strain evidence="1 2">DSM 19792</strain>
    </source>
</reference>
<dbReference type="AlphaFoldDB" id="A0A318IX83"/>
<proteinExistence type="predicted"/>
<accession>A0A318IX83</accession>
<protein>
    <submittedName>
        <fullName evidence="1">Uncharacterized protein</fullName>
    </submittedName>
</protein>
<organism evidence="1 2">
    <name type="scientific">Undibacterium pigrum</name>
    <dbReference type="NCBI Taxonomy" id="401470"/>
    <lineage>
        <taxon>Bacteria</taxon>
        <taxon>Pseudomonadati</taxon>
        <taxon>Pseudomonadota</taxon>
        <taxon>Betaproteobacteria</taxon>
        <taxon>Burkholderiales</taxon>
        <taxon>Oxalobacteraceae</taxon>
        <taxon>Undibacterium</taxon>
    </lineage>
</organism>
<gene>
    <name evidence="1" type="ORF">DFR42_11279</name>
</gene>
<name>A0A318IX83_9BURK</name>
<dbReference type="EMBL" id="QJKB01000012">
    <property type="protein sequence ID" value="PXX38567.1"/>
    <property type="molecule type" value="Genomic_DNA"/>
</dbReference>
<keyword evidence="2" id="KW-1185">Reference proteome</keyword>